<dbReference type="Gene3D" id="3.30.420.10">
    <property type="entry name" value="Ribonuclease H-like superfamily/Ribonuclease H"/>
    <property type="match status" value="1"/>
</dbReference>
<dbReference type="PROSITE" id="PS51975">
    <property type="entry name" value="RNASE_H_2"/>
    <property type="match status" value="1"/>
</dbReference>
<dbReference type="GO" id="GO:0005737">
    <property type="term" value="C:cytoplasm"/>
    <property type="evidence" value="ECO:0007669"/>
    <property type="project" value="UniProtKB-SubCell"/>
</dbReference>
<evidence type="ECO:0000256" key="14">
    <source>
        <dbReference type="HAMAP-Rule" id="MF_00052"/>
    </source>
</evidence>
<accession>A0A7X9HSV2</accession>
<feature type="binding site" evidence="14 15">
    <location>
        <position position="25"/>
    </location>
    <ligand>
        <name>a divalent metal cation</name>
        <dbReference type="ChEBI" id="CHEBI:60240"/>
    </ligand>
</feature>
<evidence type="ECO:0000259" key="17">
    <source>
        <dbReference type="PROSITE" id="PS51975"/>
    </source>
</evidence>
<evidence type="ECO:0000256" key="5">
    <source>
        <dbReference type="ARBA" id="ARBA00007383"/>
    </source>
</evidence>
<protein>
    <recommendedName>
        <fullName evidence="7 14">Ribonuclease HII</fullName>
        <shortName evidence="14">RNase HII</shortName>
        <ecNumber evidence="6 14">3.1.26.4</ecNumber>
    </recommendedName>
</protein>
<dbReference type="EMBL" id="JAAZNV010000007">
    <property type="protein sequence ID" value="NMB91565.1"/>
    <property type="molecule type" value="Genomic_DNA"/>
</dbReference>
<evidence type="ECO:0000256" key="12">
    <source>
        <dbReference type="ARBA" id="ARBA00022801"/>
    </source>
</evidence>
<dbReference type="AlphaFoldDB" id="A0A7X9HSV2"/>
<feature type="binding site" evidence="14 15">
    <location>
        <position position="140"/>
    </location>
    <ligand>
        <name>a divalent metal cation</name>
        <dbReference type="ChEBI" id="CHEBI:60240"/>
    </ligand>
</feature>
<dbReference type="PANTHER" id="PTHR10954">
    <property type="entry name" value="RIBONUCLEASE H2 SUBUNIT A"/>
    <property type="match status" value="1"/>
</dbReference>
<comment type="function">
    <text evidence="3 14 16">Endonuclease that specifically degrades the RNA of RNA-DNA hybrids.</text>
</comment>
<dbReference type="GO" id="GO:0004523">
    <property type="term" value="F:RNA-DNA hybrid ribonuclease activity"/>
    <property type="evidence" value="ECO:0007669"/>
    <property type="project" value="UniProtKB-UniRule"/>
</dbReference>
<keyword evidence="10 14" id="KW-0479">Metal-binding</keyword>
<evidence type="ECO:0000256" key="1">
    <source>
        <dbReference type="ARBA" id="ARBA00000077"/>
    </source>
</evidence>
<evidence type="ECO:0000256" key="8">
    <source>
        <dbReference type="ARBA" id="ARBA00022490"/>
    </source>
</evidence>
<dbReference type="InterPro" id="IPR036397">
    <property type="entry name" value="RNaseH_sf"/>
</dbReference>
<reference evidence="18 19" key="1">
    <citation type="journal article" date="2020" name="Biotechnol. Biofuels">
        <title>New insights from the biogas microbiome by comprehensive genome-resolved metagenomics of nearly 1600 species originating from multiple anaerobic digesters.</title>
        <authorList>
            <person name="Campanaro S."/>
            <person name="Treu L."/>
            <person name="Rodriguez-R L.M."/>
            <person name="Kovalovszki A."/>
            <person name="Ziels R.M."/>
            <person name="Maus I."/>
            <person name="Zhu X."/>
            <person name="Kougias P.G."/>
            <person name="Basile A."/>
            <person name="Luo G."/>
            <person name="Schluter A."/>
            <person name="Konstantinidis K.T."/>
            <person name="Angelidaki I."/>
        </authorList>
    </citation>
    <scope>NUCLEOTIDE SEQUENCE [LARGE SCALE GENOMIC DNA]</scope>
    <source>
        <strain evidence="18">AS27yjCOA_202</strain>
    </source>
</reference>
<dbReference type="Pfam" id="PF01351">
    <property type="entry name" value="RNase_HII"/>
    <property type="match status" value="2"/>
</dbReference>
<dbReference type="Proteomes" id="UP000590542">
    <property type="component" value="Unassembled WGS sequence"/>
</dbReference>
<evidence type="ECO:0000256" key="15">
    <source>
        <dbReference type="PROSITE-ProRule" id="PRU01319"/>
    </source>
</evidence>
<dbReference type="SUPFAM" id="SSF53098">
    <property type="entry name" value="Ribonuclease H-like"/>
    <property type="match status" value="1"/>
</dbReference>
<evidence type="ECO:0000256" key="11">
    <source>
        <dbReference type="ARBA" id="ARBA00022759"/>
    </source>
</evidence>
<evidence type="ECO:0000256" key="2">
    <source>
        <dbReference type="ARBA" id="ARBA00001946"/>
    </source>
</evidence>
<comment type="catalytic activity">
    <reaction evidence="1 14 15 16">
        <text>Endonucleolytic cleavage to 5'-phosphomonoester.</text>
        <dbReference type="EC" id="3.1.26.4"/>
    </reaction>
</comment>
<keyword evidence="11 14" id="KW-0255">Endonuclease</keyword>
<feature type="binding site" evidence="14 15">
    <location>
        <position position="26"/>
    </location>
    <ligand>
        <name>a divalent metal cation</name>
        <dbReference type="ChEBI" id="CHEBI:60240"/>
    </ligand>
</feature>
<dbReference type="GO" id="GO:0032299">
    <property type="term" value="C:ribonuclease H2 complex"/>
    <property type="evidence" value="ECO:0007669"/>
    <property type="project" value="TreeGrafter"/>
</dbReference>
<dbReference type="InterPro" id="IPR024567">
    <property type="entry name" value="RNase_HII/HIII_dom"/>
</dbReference>
<dbReference type="EC" id="3.1.26.4" evidence="6 14"/>
<evidence type="ECO:0000256" key="7">
    <source>
        <dbReference type="ARBA" id="ARBA00019179"/>
    </source>
</evidence>
<evidence type="ECO:0000256" key="3">
    <source>
        <dbReference type="ARBA" id="ARBA00004065"/>
    </source>
</evidence>
<organism evidence="18 19">
    <name type="scientific">candidate division WWE3 bacterium</name>
    <dbReference type="NCBI Taxonomy" id="2053526"/>
    <lineage>
        <taxon>Bacteria</taxon>
        <taxon>Katanobacteria</taxon>
    </lineage>
</organism>
<proteinExistence type="inferred from homology"/>
<evidence type="ECO:0000256" key="4">
    <source>
        <dbReference type="ARBA" id="ARBA00004496"/>
    </source>
</evidence>
<comment type="caution">
    <text evidence="18">The sequence shown here is derived from an EMBL/GenBank/DDBJ whole genome shotgun (WGS) entry which is preliminary data.</text>
</comment>
<dbReference type="PANTHER" id="PTHR10954:SF18">
    <property type="entry name" value="RIBONUCLEASE HII"/>
    <property type="match status" value="1"/>
</dbReference>
<dbReference type="NCBIfam" id="NF000595">
    <property type="entry name" value="PRK00015.1-3"/>
    <property type="match status" value="1"/>
</dbReference>
<dbReference type="InterPro" id="IPR022898">
    <property type="entry name" value="RNase_HII"/>
</dbReference>
<name>A0A7X9HSV2_UNCKA</name>
<dbReference type="GO" id="GO:0003723">
    <property type="term" value="F:RNA binding"/>
    <property type="evidence" value="ECO:0007669"/>
    <property type="project" value="UniProtKB-UniRule"/>
</dbReference>
<sequence length="237" mass="27121">MHFQEITQFERKLYNDGIKYIAGIDEVGRGPLAGPFVVSAVILDLDKILSEEFTHIINDIQCIDKESKEWCYSQINDSKLINSRKRGKLADFIKKESISYSIVSLPSKEVDELGISEVTQIAFFNAIKKLKIKPEKVFTDTFEVKRLTKEDQLNIISGDKKSISIAAASIVAKVYRDNVMIEEHTKYPVYGFDKHKGYGTRYHLQALYSNGPCEIHRKSFHPVKNLIENNKGKNNFL</sequence>
<comment type="cofactor">
    <cofactor evidence="14 15">
        <name>Mn(2+)</name>
        <dbReference type="ChEBI" id="CHEBI:29035"/>
    </cofactor>
    <cofactor evidence="14 15">
        <name>Mg(2+)</name>
        <dbReference type="ChEBI" id="CHEBI:18420"/>
    </cofactor>
    <text evidence="14 15">Manganese or magnesium. Binds 1 divalent metal ion per monomer in the absence of substrate. May bind a second metal ion after substrate binding.</text>
</comment>
<feature type="domain" description="RNase H type-2" evidence="17">
    <location>
        <begin position="19"/>
        <end position="232"/>
    </location>
</feature>
<dbReference type="GO" id="GO:0030145">
    <property type="term" value="F:manganese ion binding"/>
    <property type="evidence" value="ECO:0007669"/>
    <property type="project" value="UniProtKB-UniRule"/>
</dbReference>
<keyword evidence="9 14" id="KW-0540">Nuclease</keyword>
<dbReference type="HAMAP" id="MF_00052_B">
    <property type="entry name" value="RNase_HII_B"/>
    <property type="match status" value="1"/>
</dbReference>
<dbReference type="CDD" id="cd07182">
    <property type="entry name" value="RNase_HII_bacteria_HII_like"/>
    <property type="match status" value="1"/>
</dbReference>
<evidence type="ECO:0000256" key="6">
    <source>
        <dbReference type="ARBA" id="ARBA00012180"/>
    </source>
</evidence>
<gene>
    <name evidence="14" type="primary">rnhB</name>
    <name evidence="18" type="ORF">GYA37_01805</name>
</gene>
<comment type="cofactor">
    <cofactor evidence="2">
        <name>Mg(2+)</name>
        <dbReference type="ChEBI" id="CHEBI:18420"/>
    </cofactor>
</comment>
<dbReference type="InterPro" id="IPR001352">
    <property type="entry name" value="RNase_HII/HIII"/>
</dbReference>
<keyword evidence="8 14" id="KW-0963">Cytoplasm</keyword>
<comment type="similarity">
    <text evidence="5 14 16">Belongs to the RNase HII family.</text>
</comment>
<keyword evidence="13 14" id="KW-0464">Manganese</keyword>
<dbReference type="InterPro" id="IPR012337">
    <property type="entry name" value="RNaseH-like_sf"/>
</dbReference>
<evidence type="ECO:0000256" key="9">
    <source>
        <dbReference type="ARBA" id="ARBA00022722"/>
    </source>
</evidence>
<evidence type="ECO:0000256" key="10">
    <source>
        <dbReference type="ARBA" id="ARBA00022723"/>
    </source>
</evidence>
<dbReference type="GO" id="GO:0043137">
    <property type="term" value="P:DNA replication, removal of RNA primer"/>
    <property type="evidence" value="ECO:0007669"/>
    <property type="project" value="TreeGrafter"/>
</dbReference>
<evidence type="ECO:0000256" key="13">
    <source>
        <dbReference type="ARBA" id="ARBA00023211"/>
    </source>
</evidence>
<evidence type="ECO:0000313" key="19">
    <source>
        <dbReference type="Proteomes" id="UP000590542"/>
    </source>
</evidence>
<comment type="subcellular location">
    <subcellularLocation>
        <location evidence="4 14">Cytoplasm</location>
    </subcellularLocation>
</comment>
<dbReference type="GO" id="GO:0006298">
    <property type="term" value="P:mismatch repair"/>
    <property type="evidence" value="ECO:0007669"/>
    <property type="project" value="TreeGrafter"/>
</dbReference>
<evidence type="ECO:0000256" key="16">
    <source>
        <dbReference type="RuleBase" id="RU003515"/>
    </source>
</evidence>
<evidence type="ECO:0000313" key="18">
    <source>
        <dbReference type="EMBL" id="NMB91565.1"/>
    </source>
</evidence>
<keyword evidence="12 14" id="KW-0378">Hydrolase</keyword>